<dbReference type="KEGG" id="aaf:AURANDRAFT_65877"/>
<proteinExistence type="predicted"/>
<gene>
    <name evidence="1" type="ORF">SO694_00119038</name>
</gene>
<dbReference type="Pfam" id="PF19713">
    <property type="entry name" value="DUF6208"/>
    <property type="match status" value="1"/>
</dbReference>
<accession>A0ABR1FW70</accession>
<name>A0ABR1FW70_AURAN</name>
<dbReference type="Proteomes" id="UP001363151">
    <property type="component" value="Unassembled WGS sequence"/>
</dbReference>
<reference evidence="1 2" key="1">
    <citation type="submission" date="2024-03" db="EMBL/GenBank/DDBJ databases">
        <title>Aureococcus anophagefferens CCMP1851 and Kratosvirus quantuckense: Draft genome of a second virus-susceptible host strain in the model system.</title>
        <authorList>
            <person name="Chase E."/>
            <person name="Truchon A.R."/>
            <person name="Schepens W."/>
            <person name="Wilhelm S.W."/>
        </authorList>
    </citation>
    <scope>NUCLEOTIDE SEQUENCE [LARGE SCALE GENOMIC DNA]</scope>
    <source>
        <strain evidence="1 2">CCMP1851</strain>
    </source>
</reference>
<protein>
    <submittedName>
        <fullName evidence="1">Uncharacterized protein</fullName>
    </submittedName>
</protein>
<comment type="caution">
    <text evidence="1">The sequence shown here is derived from an EMBL/GenBank/DDBJ whole genome shotgun (WGS) entry which is preliminary data.</text>
</comment>
<keyword evidence="2" id="KW-1185">Reference proteome</keyword>
<dbReference type="EMBL" id="JBBJCI010000218">
    <property type="protein sequence ID" value="KAK7240027.1"/>
    <property type="molecule type" value="Genomic_DNA"/>
</dbReference>
<dbReference type="InterPro" id="IPR046180">
    <property type="entry name" value="DUF6208"/>
</dbReference>
<evidence type="ECO:0000313" key="2">
    <source>
        <dbReference type="Proteomes" id="UP001363151"/>
    </source>
</evidence>
<organism evidence="1 2">
    <name type="scientific">Aureococcus anophagefferens</name>
    <name type="common">Harmful bloom alga</name>
    <dbReference type="NCBI Taxonomy" id="44056"/>
    <lineage>
        <taxon>Eukaryota</taxon>
        <taxon>Sar</taxon>
        <taxon>Stramenopiles</taxon>
        <taxon>Ochrophyta</taxon>
        <taxon>Pelagophyceae</taxon>
        <taxon>Pelagomonadales</taxon>
        <taxon>Pelagomonadaceae</taxon>
        <taxon>Aureococcus</taxon>
    </lineage>
</organism>
<sequence>MGKLLLVGQTLFYAGMALPTYVVWIGLYTVQKPLLKLLTASSHAAMPPTIDAVQPGDCVSILVGLLELPLCVLSYFYYCCMQRALLPIGAKMRINLATDKWTDTLFLKLGQGKMEQKTIVGALLFGPRWNTHTNVNALAILPKGRKTTLTVENVKAPGFSWQIVAYGNHMNRDTIGKCGKLATGGDTFEFPVETKAPYPTQFSLAIRSYLFDGTKEATLPKIWMDGELLNKEPSTFSKDKLAFNYDLRKAQRAHHLALHFYIWPLLCFRRFFTEHFVRWQYLPVGNPETQWLYGPTFAGYALNFKVDAEIHADHLVFCSVYSRASMPTLPCNEILELDQTLPTCDEDGYWAMRCVRKDGATTSEAVLEKIKVTLNRASKKAD</sequence>
<evidence type="ECO:0000313" key="1">
    <source>
        <dbReference type="EMBL" id="KAK7240027.1"/>
    </source>
</evidence>